<evidence type="ECO:0000256" key="2">
    <source>
        <dbReference type="ARBA" id="ARBA00022475"/>
    </source>
</evidence>
<name>A0A2R7Y0U1_9ARCH</name>
<keyword evidence="4 6" id="KW-1133">Transmembrane helix</keyword>
<keyword evidence="3 6" id="KW-0812">Transmembrane</keyword>
<feature type="transmembrane region" description="Helical" evidence="6">
    <location>
        <begin position="287"/>
        <end position="305"/>
    </location>
</feature>
<dbReference type="EMBL" id="NDWU01000024">
    <property type="protein sequence ID" value="PUA31166.1"/>
    <property type="molecule type" value="Genomic_DNA"/>
</dbReference>
<protein>
    <recommendedName>
        <fullName evidence="9">ABC transporter permease</fullName>
    </recommendedName>
</protein>
<feature type="transmembrane region" description="Helical" evidence="6">
    <location>
        <begin position="90"/>
        <end position="109"/>
    </location>
</feature>
<reference evidence="7 8" key="1">
    <citation type="submission" date="2017-04" db="EMBL/GenBank/DDBJ databases">
        <title>Draft Aigarchaeota genome from a New Zealand hot spring.</title>
        <authorList>
            <person name="Reysenbach A.-L."/>
            <person name="Donaho J.A."/>
            <person name="Gerhart J."/>
            <person name="Kelley J.F."/>
            <person name="Kouba K."/>
            <person name="Podar M."/>
            <person name="Stott M."/>
        </authorList>
    </citation>
    <scope>NUCLEOTIDE SEQUENCE [LARGE SCALE GENOMIC DNA]</scope>
    <source>
        <strain evidence="7">NZ13_MG1</strain>
    </source>
</reference>
<evidence type="ECO:0008006" key="9">
    <source>
        <dbReference type="Google" id="ProtNLM"/>
    </source>
</evidence>
<feature type="transmembrane region" description="Helical" evidence="6">
    <location>
        <begin position="35"/>
        <end position="58"/>
    </location>
</feature>
<dbReference type="Pfam" id="PF02653">
    <property type="entry name" value="BPD_transp_2"/>
    <property type="match status" value="1"/>
</dbReference>
<dbReference type="PANTHER" id="PTHR43370:SF2">
    <property type="entry name" value="ABC TRANSPORTER PERMEASE PROTEIN"/>
    <property type="match status" value="1"/>
</dbReference>
<feature type="transmembrane region" description="Helical" evidence="6">
    <location>
        <begin position="160"/>
        <end position="177"/>
    </location>
</feature>
<gene>
    <name evidence="7" type="ORF">B9J98_07455</name>
</gene>
<feature type="transmembrane region" description="Helical" evidence="6">
    <location>
        <begin position="64"/>
        <end position="83"/>
    </location>
</feature>
<evidence type="ECO:0000256" key="4">
    <source>
        <dbReference type="ARBA" id="ARBA00022989"/>
    </source>
</evidence>
<evidence type="ECO:0000256" key="1">
    <source>
        <dbReference type="ARBA" id="ARBA00004651"/>
    </source>
</evidence>
<accession>A0A2R7Y0U1</accession>
<evidence type="ECO:0000313" key="7">
    <source>
        <dbReference type="EMBL" id="PUA31166.1"/>
    </source>
</evidence>
<dbReference type="CDD" id="cd06580">
    <property type="entry name" value="TM_PBP1_transp_TpRbsC_like"/>
    <property type="match status" value="1"/>
</dbReference>
<evidence type="ECO:0000256" key="5">
    <source>
        <dbReference type="ARBA" id="ARBA00023136"/>
    </source>
</evidence>
<dbReference type="Proteomes" id="UP000244066">
    <property type="component" value="Unassembled WGS sequence"/>
</dbReference>
<dbReference type="PANTHER" id="PTHR43370">
    <property type="entry name" value="SUGAR ABC TRANSPORTER INTEGRAL MEMBRANE PROTEIN-RELATED"/>
    <property type="match status" value="1"/>
</dbReference>
<dbReference type="GO" id="GO:0005886">
    <property type="term" value="C:plasma membrane"/>
    <property type="evidence" value="ECO:0007669"/>
    <property type="project" value="UniProtKB-SubCell"/>
</dbReference>
<organism evidence="7 8">
    <name type="scientific">Candidatus Terraquivivens tikiterensis</name>
    <dbReference type="NCBI Taxonomy" id="1980982"/>
    <lineage>
        <taxon>Archaea</taxon>
        <taxon>Nitrososphaerota</taxon>
        <taxon>Candidatus Wolframiiraptoraceae</taxon>
        <taxon>Candidatus Terraquivivens</taxon>
    </lineage>
</organism>
<feature type="transmembrane region" description="Helical" evidence="6">
    <location>
        <begin position="6"/>
        <end position="23"/>
    </location>
</feature>
<comment type="caution">
    <text evidence="7">The sequence shown here is derived from an EMBL/GenBank/DDBJ whole genome shotgun (WGS) entry which is preliminary data.</text>
</comment>
<dbReference type="InterPro" id="IPR001851">
    <property type="entry name" value="ABC_transp_permease"/>
</dbReference>
<keyword evidence="5 6" id="KW-0472">Membrane</keyword>
<evidence type="ECO:0000256" key="3">
    <source>
        <dbReference type="ARBA" id="ARBA00022692"/>
    </source>
</evidence>
<dbReference type="AlphaFoldDB" id="A0A2R7Y0U1"/>
<sequence>MSLEWVGSVLAGTTSVGVVYLLGSLGEIYAERSGILNLGLEGIMALGAATSFITTIAWGHAVAFFVAGVLGILMGLLLAFFTVSLRLNQIAVGLAITMLGSGLSGFIAFPTTRKTILRALNPELPSTALEAQSAPMLPSAPLPFLKDVPIAGPMLFNHNPVVYVSLILAPTMWFLLFRTSVGLKIRSVGENPGMADALGINVFRIRYLTCMLSGAFSAMAGAYLILGFQPFWIEGITGGRGFITLSLIILSAWSPLRAVFGSLLFGGIEVLQYRLQLFGFGAASPQFVLMLPYAIAVITLSLLSIESFRKRISAPAALAKPYYREE</sequence>
<keyword evidence="2" id="KW-1003">Cell membrane</keyword>
<dbReference type="GO" id="GO:0022857">
    <property type="term" value="F:transmembrane transporter activity"/>
    <property type="evidence" value="ECO:0007669"/>
    <property type="project" value="InterPro"/>
</dbReference>
<evidence type="ECO:0000313" key="8">
    <source>
        <dbReference type="Proteomes" id="UP000244066"/>
    </source>
</evidence>
<proteinExistence type="predicted"/>
<evidence type="ECO:0000256" key="6">
    <source>
        <dbReference type="SAM" id="Phobius"/>
    </source>
</evidence>
<comment type="subcellular location">
    <subcellularLocation>
        <location evidence="1">Cell membrane</location>
        <topology evidence="1">Multi-pass membrane protein</topology>
    </subcellularLocation>
</comment>
<feature type="transmembrane region" description="Helical" evidence="6">
    <location>
        <begin position="207"/>
        <end position="225"/>
    </location>
</feature>